<dbReference type="Gene3D" id="2.40.128.20">
    <property type="match status" value="1"/>
</dbReference>
<reference evidence="3 5" key="1">
    <citation type="submission" date="2024-02" db="EMBL/GenBank/DDBJ databases">
        <authorList>
            <person name="Chen Y."/>
            <person name="Shah S."/>
            <person name="Dougan E. K."/>
            <person name="Thang M."/>
            <person name="Chan C."/>
        </authorList>
    </citation>
    <scope>NUCLEOTIDE SEQUENCE [LARGE SCALE GENOMIC DNA]</scope>
</reference>
<dbReference type="PANTHER" id="PTHR15854:SF4">
    <property type="entry name" value="PEROXYNITRITE ISOMERASE THAP4"/>
    <property type="match status" value="1"/>
</dbReference>
<keyword evidence="5" id="KW-1185">Reference proteome</keyword>
<dbReference type="Proteomes" id="UP001642484">
    <property type="component" value="Unassembled WGS sequence"/>
</dbReference>
<dbReference type="SUPFAM" id="SSF50814">
    <property type="entry name" value="Lipocalins"/>
    <property type="match status" value="1"/>
</dbReference>
<dbReference type="InterPro" id="IPR045165">
    <property type="entry name" value="Nitrobindin"/>
</dbReference>
<evidence type="ECO:0000313" key="4">
    <source>
        <dbReference type="EMBL" id="CAK9075048.1"/>
    </source>
</evidence>
<gene>
    <name evidence="3" type="ORF">CCMP2556_LOCUS36868</name>
    <name evidence="4" type="ORF">CCMP2556_LOCUS36951</name>
</gene>
<evidence type="ECO:0000313" key="3">
    <source>
        <dbReference type="EMBL" id="CAK9074890.1"/>
    </source>
</evidence>
<dbReference type="InterPro" id="IPR014878">
    <property type="entry name" value="THAP4-like_heme-bd"/>
</dbReference>
<evidence type="ECO:0000259" key="2">
    <source>
        <dbReference type="Pfam" id="PF08768"/>
    </source>
</evidence>
<dbReference type="InterPro" id="IPR012674">
    <property type="entry name" value="Calycin"/>
</dbReference>
<dbReference type="EMBL" id="CAXAMN010023051">
    <property type="protein sequence ID" value="CAK9074890.1"/>
    <property type="molecule type" value="Genomic_DNA"/>
</dbReference>
<sequence length="196" mass="22677">MISGDIIVDDPMLLQGIARRKSLEIMEHLEGTWEGDGVGEYAPHLSKFPFEHKLVIEKAVPHNSRKLHWAYRSIAKHKETKEGLHMETGFLRFFPEAIDHGKLEMTCTSSNGLSEVNEGTYTQDSFDVWTRYNGITRAQNATRPYVTEVRRICELRPSSEPLSMEYRVEMATERTAMQPHLLSRLRKVPEHLQIER</sequence>
<evidence type="ECO:0000313" key="5">
    <source>
        <dbReference type="Proteomes" id="UP001642484"/>
    </source>
</evidence>
<accession>A0ABP0PFT0</accession>
<dbReference type="EMBL" id="CAXAMN010023073">
    <property type="protein sequence ID" value="CAK9075048.1"/>
    <property type="molecule type" value="Genomic_DNA"/>
</dbReference>
<comment type="caution">
    <text evidence="3">The sequence shown here is derived from an EMBL/GenBank/DDBJ whole genome shotgun (WGS) entry which is preliminary data.</text>
</comment>
<comment type="catalytic activity">
    <reaction evidence="1">
        <text>peroxynitrite = nitrate</text>
        <dbReference type="Rhea" id="RHEA:63116"/>
        <dbReference type="ChEBI" id="CHEBI:17632"/>
        <dbReference type="ChEBI" id="CHEBI:25941"/>
    </reaction>
    <physiologicalReaction direction="left-to-right" evidence="1">
        <dbReference type="Rhea" id="RHEA:63117"/>
    </physiologicalReaction>
</comment>
<dbReference type="PANTHER" id="PTHR15854">
    <property type="entry name" value="THAP4 PROTEIN"/>
    <property type="match status" value="1"/>
</dbReference>
<protein>
    <recommendedName>
        <fullName evidence="2">THAP4-like heme-binding domain-containing protein</fullName>
    </recommendedName>
</protein>
<dbReference type="Pfam" id="PF08768">
    <property type="entry name" value="THAP4_heme-bd"/>
    <property type="match status" value="1"/>
</dbReference>
<name>A0ABP0PFT0_9DINO</name>
<feature type="domain" description="THAP4-like heme-binding" evidence="2">
    <location>
        <begin position="25"/>
        <end position="187"/>
    </location>
</feature>
<organism evidence="3 5">
    <name type="scientific">Durusdinium trenchii</name>
    <dbReference type="NCBI Taxonomy" id="1381693"/>
    <lineage>
        <taxon>Eukaryota</taxon>
        <taxon>Sar</taxon>
        <taxon>Alveolata</taxon>
        <taxon>Dinophyceae</taxon>
        <taxon>Suessiales</taxon>
        <taxon>Symbiodiniaceae</taxon>
        <taxon>Durusdinium</taxon>
    </lineage>
</organism>
<evidence type="ECO:0000256" key="1">
    <source>
        <dbReference type="ARBA" id="ARBA00036993"/>
    </source>
</evidence>
<proteinExistence type="predicted"/>